<protein>
    <recommendedName>
        <fullName evidence="3">Immunity protein 50 of polymorphic toxin system</fullName>
    </recommendedName>
</protein>
<reference evidence="1" key="1">
    <citation type="journal article" date="2014" name="Int. J. Syst. Evol. Microbiol.">
        <title>Complete genome sequence of Corynebacterium casei LMG S-19264T (=DSM 44701T), isolated from a smear-ripened cheese.</title>
        <authorList>
            <consortium name="US DOE Joint Genome Institute (JGI-PGF)"/>
            <person name="Walter F."/>
            <person name="Albersmeier A."/>
            <person name="Kalinowski J."/>
            <person name="Ruckert C."/>
        </authorList>
    </citation>
    <scope>NUCLEOTIDE SEQUENCE</scope>
    <source>
        <strain evidence="1">JCM 3086</strain>
    </source>
</reference>
<evidence type="ECO:0000313" key="2">
    <source>
        <dbReference type="Proteomes" id="UP000657574"/>
    </source>
</evidence>
<reference evidence="1" key="2">
    <citation type="submission" date="2020-09" db="EMBL/GenBank/DDBJ databases">
        <authorList>
            <person name="Sun Q."/>
            <person name="Ohkuma M."/>
        </authorList>
    </citation>
    <scope>NUCLEOTIDE SEQUENCE</scope>
    <source>
        <strain evidence="1">JCM 3086</strain>
    </source>
</reference>
<gene>
    <name evidence="1" type="ORF">GCM10010121_024280</name>
</gene>
<keyword evidence="2" id="KW-1185">Reference proteome</keyword>
<organism evidence="1 2">
    <name type="scientific">Streptomyces brasiliensis</name>
    <dbReference type="NCBI Taxonomy" id="1954"/>
    <lineage>
        <taxon>Bacteria</taxon>
        <taxon>Bacillati</taxon>
        <taxon>Actinomycetota</taxon>
        <taxon>Actinomycetes</taxon>
        <taxon>Kitasatosporales</taxon>
        <taxon>Streptomycetaceae</taxon>
        <taxon>Streptomyces</taxon>
    </lineage>
</organism>
<dbReference type="Pfam" id="PF15594">
    <property type="entry name" value="Imm50"/>
    <property type="match status" value="1"/>
</dbReference>
<dbReference type="InterPro" id="IPR028957">
    <property type="entry name" value="Imm50"/>
</dbReference>
<sequence length="135" mass="14970">MGADWQRLLAAPEYLGELYGTNPPPQDACNLFYVHIDERDNSVTLGLGTREFPVNPRPEWQDKGFNAFEFYLVCTDVTDLRVTGWGAAEARRIHLTVGNGGTCDVVLGSEHSGITFRASATHLRRLRAYLASDSP</sequence>
<comment type="caution">
    <text evidence="1">The sequence shown here is derived from an EMBL/GenBank/DDBJ whole genome shotgun (WGS) entry which is preliminary data.</text>
</comment>
<name>A0A917NPH4_9ACTN</name>
<accession>A0A917NPH4</accession>
<evidence type="ECO:0000313" key="1">
    <source>
        <dbReference type="EMBL" id="GGJ13040.1"/>
    </source>
</evidence>
<proteinExistence type="predicted"/>
<dbReference type="EMBL" id="BMQA01000006">
    <property type="protein sequence ID" value="GGJ13040.1"/>
    <property type="molecule type" value="Genomic_DNA"/>
</dbReference>
<dbReference type="Proteomes" id="UP000657574">
    <property type="component" value="Unassembled WGS sequence"/>
</dbReference>
<dbReference type="RefSeq" id="WP_189311129.1">
    <property type="nucleotide sequence ID" value="NZ_BMQA01000006.1"/>
</dbReference>
<dbReference type="AlphaFoldDB" id="A0A917NPH4"/>
<evidence type="ECO:0008006" key="3">
    <source>
        <dbReference type="Google" id="ProtNLM"/>
    </source>
</evidence>